<dbReference type="GO" id="GO:0005524">
    <property type="term" value="F:ATP binding"/>
    <property type="evidence" value="ECO:0007669"/>
    <property type="project" value="UniProtKB-KW"/>
</dbReference>
<proteinExistence type="inferred from homology"/>
<evidence type="ECO:0000256" key="3">
    <source>
        <dbReference type="ARBA" id="ARBA00022475"/>
    </source>
</evidence>
<organism evidence="11 12">
    <name type="scientific">Gordonia aichiensis NBRC 108223</name>
    <dbReference type="NCBI Taxonomy" id="1220583"/>
    <lineage>
        <taxon>Bacteria</taxon>
        <taxon>Bacillati</taxon>
        <taxon>Actinomycetota</taxon>
        <taxon>Actinomycetes</taxon>
        <taxon>Mycobacteriales</taxon>
        <taxon>Gordoniaceae</taxon>
        <taxon>Gordonia</taxon>
    </lineage>
</organism>
<keyword evidence="7" id="KW-0067">ATP-binding</keyword>
<evidence type="ECO:0000313" key="12">
    <source>
        <dbReference type="Proteomes" id="UP000010988"/>
    </source>
</evidence>
<keyword evidence="6" id="KW-0378">Hydrolase</keyword>
<sequence length="511" mass="52656">MARQLTTRAQVNGYRFLLRRLDHALTRRDVRMLHDPMRSQGRALGVGAVLGVLVLAGFAVWGLVSPQGSVGKATIIAAKTGGTYVVIDGTVHPVLNLASARLISGSDEKPASVSEGSLARYPRGPLLGIPGAPSALPVSRVSTWTVCDTDDASIDGASTEPDASSVDVTTRPVSVGSLSVVAGQPQLGADIRSARPDEALYVTDGSAAFLIYQLDRDGHTIPVRAQVDTDSVPVVRALGLEDQTPRPISRGLLNTFPEVDPLTLPDVPGAGGPGLLAGASARVGSVIKTTGADGAVGYYVVLRDGVQPISVAAAQILRLAERDDATPVAVVAPGVVASTPIRARLPIADFPTVTPRLVAHTESTMCRVWERDADAARTSLLVGDALPLPEDATPVRVASTDGPGPGVDMVYVRPGSGAYVQVTGNESDSARAESRFYVADTGVRYGVSDAATGSVLRLGTSPSRAPWDVISLLVAGPTLSRENALIAHDGVGADPAGVAVSPPDSSQPEGG</sequence>
<name>L7KI25_9ACTN</name>
<dbReference type="Gene3D" id="2.40.50.910">
    <property type="entry name" value="Type VII secretion system EccB, repeat 3 domain"/>
    <property type="match status" value="1"/>
</dbReference>
<evidence type="ECO:0000256" key="4">
    <source>
        <dbReference type="ARBA" id="ARBA00022692"/>
    </source>
</evidence>
<keyword evidence="12" id="KW-1185">Reference proteome</keyword>
<keyword evidence="5" id="KW-0547">Nucleotide-binding</keyword>
<keyword evidence="9 10" id="KW-0472">Membrane</keyword>
<reference evidence="11 12" key="1">
    <citation type="submission" date="2012-12" db="EMBL/GenBank/DDBJ databases">
        <title>Whole genome shotgun sequence of Gordonia aichiensis NBRC 108223.</title>
        <authorList>
            <person name="Isaki-Nakamura S."/>
            <person name="Hosoyama A."/>
            <person name="Tsuchikane K."/>
            <person name="Ando Y."/>
            <person name="Baba S."/>
            <person name="Ohji S."/>
            <person name="Hamada M."/>
            <person name="Tamura T."/>
            <person name="Yamazoe A."/>
            <person name="Yamazaki S."/>
            <person name="Fujita N."/>
        </authorList>
    </citation>
    <scope>NUCLEOTIDE SEQUENCE [LARGE SCALE GENOMIC DNA]</scope>
    <source>
        <strain evidence="11 12">NBRC 108223</strain>
    </source>
</reference>
<keyword evidence="3" id="KW-1003">Cell membrane</keyword>
<dbReference type="GO" id="GO:0005576">
    <property type="term" value="C:extracellular region"/>
    <property type="evidence" value="ECO:0007669"/>
    <property type="project" value="TreeGrafter"/>
</dbReference>
<dbReference type="PANTHER" id="PTHR40765">
    <property type="entry name" value="ESX-2 SECRETION SYSTEM ATPASE ECCB2"/>
    <property type="match status" value="1"/>
</dbReference>
<gene>
    <name evidence="11" type="ORF">GOACH_03_06250</name>
</gene>
<evidence type="ECO:0000256" key="6">
    <source>
        <dbReference type="ARBA" id="ARBA00022801"/>
    </source>
</evidence>
<evidence type="ECO:0000256" key="8">
    <source>
        <dbReference type="ARBA" id="ARBA00022989"/>
    </source>
</evidence>
<evidence type="ECO:0000256" key="1">
    <source>
        <dbReference type="ARBA" id="ARBA00004162"/>
    </source>
</evidence>
<accession>L7KI25</accession>
<dbReference type="AlphaFoldDB" id="L7KI25"/>
<dbReference type="Pfam" id="PF05108">
    <property type="entry name" value="T7SS_ESX1_EccB"/>
    <property type="match status" value="1"/>
</dbReference>
<feature type="transmembrane region" description="Helical" evidence="10">
    <location>
        <begin position="43"/>
        <end position="64"/>
    </location>
</feature>
<dbReference type="Gene3D" id="3.30.2390.20">
    <property type="entry name" value="Type VII secretion system EccB, repeat 1 domain"/>
    <property type="match status" value="1"/>
</dbReference>
<evidence type="ECO:0000256" key="2">
    <source>
        <dbReference type="ARBA" id="ARBA00008149"/>
    </source>
</evidence>
<evidence type="ECO:0000256" key="5">
    <source>
        <dbReference type="ARBA" id="ARBA00022741"/>
    </source>
</evidence>
<dbReference type="NCBIfam" id="TIGR03919">
    <property type="entry name" value="T7SS_EccB"/>
    <property type="match status" value="1"/>
</dbReference>
<dbReference type="InterPro" id="IPR042485">
    <property type="entry name" value="T7SS_EccB_R3"/>
</dbReference>
<dbReference type="EMBL" id="BANR01000003">
    <property type="protein sequence ID" value="GAC47602.1"/>
    <property type="molecule type" value="Genomic_DNA"/>
</dbReference>
<dbReference type="InterPro" id="IPR044857">
    <property type="entry name" value="T7SS_EccB_R1"/>
</dbReference>
<comment type="similarity">
    <text evidence="2">Belongs to the EccB family.</text>
</comment>
<keyword evidence="8 10" id="KW-1133">Transmembrane helix</keyword>
<dbReference type="GO" id="GO:0005886">
    <property type="term" value="C:plasma membrane"/>
    <property type="evidence" value="ECO:0007669"/>
    <property type="project" value="UniProtKB-SubCell"/>
</dbReference>
<evidence type="ECO:0000313" key="11">
    <source>
        <dbReference type="EMBL" id="GAC47602.1"/>
    </source>
</evidence>
<dbReference type="STRING" id="1220583.GOACH_03_06250"/>
<evidence type="ECO:0000256" key="10">
    <source>
        <dbReference type="SAM" id="Phobius"/>
    </source>
</evidence>
<dbReference type="GO" id="GO:0016787">
    <property type="term" value="F:hydrolase activity"/>
    <property type="evidence" value="ECO:0007669"/>
    <property type="project" value="UniProtKB-KW"/>
</dbReference>
<dbReference type="PANTHER" id="PTHR40765:SF2">
    <property type="entry name" value="ESX-2 SECRETION SYSTEM ATPASE ECCB2"/>
    <property type="match status" value="1"/>
</dbReference>
<comment type="subcellular location">
    <subcellularLocation>
        <location evidence="1">Cell membrane</location>
        <topology evidence="1">Single-pass membrane protein</topology>
    </subcellularLocation>
</comment>
<dbReference type="InterPro" id="IPR007795">
    <property type="entry name" value="T7SS_EccB"/>
</dbReference>
<keyword evidence="4 10" id="KW-0812">Transmembrane</keyword>
<evidence type="ECO:0008006" key="13">
    <source>
        <dbReference type="Google" id="ProtNLM"/>
    </source>
</evidence>
<dbReference type="eggNOG" id="COG3266">
    <property type="taxonomic scope" value="Bacteria"/>
</dbReference>
<comment type="caution">
    <text evidence="11">The sequence shown here is derived from an EMBL/GenBank/DDBJ whole genome shotgun (WGS) entry which is preliminary data.</text>
</comment>
<dbReference type="OrthoDB" id="3847604at2"/>
<evidence type="ECO:0000256" key="7">
    <source>
        <dbReference type="ARBA" id="ARBA00022840"/>
    </source>
</evidence>
<evidence type="ECO:0000256" key="9">
    <source>
        <dbReference type="ARBA" id="ARBA00023136"/>
    </source>
</evidence>
<dbReference type="Proteomes" id="UP000010988">
    <property type="component" value="Unassembled WGS sequence"/>
</dbReference>
<dbReference type="RefSeq" id="WP_005171283.1">
    <property type="nucleotide sequence ID" value="NZ_BANR01000003.1"/>
</dbReference>
<protein>
    <recommendedName>
        <fullName evidence="13">Type VII secretion protein EccB</fullName>
    </recommendedName>
</protein>